<keyword evidence="12" id="KW-1185">Reference proteome</keyword>
<evidence type="ECO:0000313" key="11">
    <source>
        <dbReference type="EMBL" id="GAA50893.1"/>
    </source>
</evidence>
<sequence length="887" mass="100990">MKLRRHVHISHNFSNILFTRPPPYAASYTTKQLAVNFVVQTLANLRSYCLRFSRPGWIDCTPALLGIYTRRPLMAFIIKQCCVATAVEDRNCPQPPGVWAAHYRQQSTTLHPRWSKEYPRLHSLNQDQNEFKSPSTAIDGPQQMWAKWVSVEYSSGMRIPFEQFKLGPDSAEDFYGATVEKVHVADAMFVPKTARSGMGRKLPERIRRLLENRMDRKTIRGWMVKKESVIWHSSNMSFLLHREKSAQKSFALLRMTRRACQCVIRMGSHILYWAYIRPLLEYANQVVYAGRKKNVIIIIILRWSTTGPSNKRGKFDMSMDIPAPKWNLADLPKFEKCFYIEHPATTARPEPEVQAFRTEYKMTLSGPNIPRPVLSFGELNLPDHVLRVIASNGWHGPTPIQAQGLPMGLSGRDVVGIAQTGSGKTASFIIPAIVHILAQPRLLRGEGPICLVLVPTRELAQQVLSVAQQFATAAGLRTMCFYGGASRGPQLRDLQRGGEMCIATPGRLIDFIRSEKKLLSRVTYLVLDEADRMLDMGFEPQIRTIISNIRPDRQTLMWSATWPREVQGLARDFLTNYIQVNIGSVSLHANPNITQIVEIIDEWDKEQRLIQLLTMFGRERCLVFVETKRKTDQITYTLRRRGFAVGAMHGDKQQRDREMTLGSFRDGRLSVLVATDVASRGLDIDDIQYVINFDFPNQTEDYIHRIGRTARSDKKGTAFTFFTSKNLRQARELIEILEEANQEVNPELFRMSGISDAGRRNKYQKRVAIGRAFPSSEFLISVTAQIRVQMDNFCAFRIAQLNVVPTMVGIQISKHMLVKTSSVCDTLLRERALPIYGLFDPRGTRCQQSQKTQLTIPDQRPVKSVTSFIHLISPEADSLPHIWLGVA</sequence>
<organism evidence="11 12">
    <name type="scientific">Clonorchis sinensis</name>
    <name type="common">Chinese liver fluke</name>
    <dbReference type="NCBI Taxonomy" id="79923"/>
    <lineage>
        <taxon>Eukaryota</taxon>
        <taxon>Metazoa</taxon>
        <taxon>Spiralia</taxon>
        <taxon>Lophotrochozoa</taxon>
        <taxon>Platyhelminthes</taxon>
        <taxon>Trematoda</taxon>
        <taxon>Digenea</taxon>
        <taxon>Opisthorchiida</taxon>
        <taxon>Opisthorchiata</taxon>
        <taxon>Opisthorchiidae</taxon>
        <taxon>Clonorchis</taxon>
    </lineage>
</organism>
<dbReference type="SUPFAM" id="SSF52540">
    <property type="entry name" value="P-loop containing nucleoside triphosphate hydrolases"/>
    <property type="match status" value="1"/>
</dbReference>
<dbReference type="CDD" id="cd18787">
    <property type="entry name" value="SF2_C_DEAD"/>
    <property type="match status" value="1"/>
</dbReference>
<evidence type="ECO:0000256" key="3">
    <source>
        <dbReference type="ARBA" id="ARBA00022801"/>
    </source>
</evidence>
<evidence type="ECO:0000256" key="1">
    <source>
        <dbReference type="ARBA" id="ARBA00012552"/>
    </source>
</evidence>
<dbReference type="GO" id="GO:0005524">
    <property type="term" value="F:ATP binding"/>
    <property type="evidence" value="ECO:0007669"/>
    <property type="project" value="UniProtKB-KW"/>
</dbReference>
<dbReference type="EMBL" id="DF143090">
    <property type="protein sequence ID" value="GAA50893.1"/>
    <property type="molecule type" value="Genomic_DNA"/>
</dbReference>
<dbReference type="InterPro" id="IPR014014">
    <property type="entry name" value="RNA_helicase_DEAD_Q_motif"/>
</dbReference>
<feature type="domain" description="Helicase ATP-binding" evidence="8">
    <location>
        <begin position="405"/>
        <end position="580"/>
    </location>
</feature>
<gene>
    <name evidence="11" type="ORF">CLF_105191</name>
</gene>
<dbReference type="PROSITE" id="PS51195">
    <property type="entry name" value="Q_MOTIF"/>
    <property type="match status" value="1"/>
</dbReference>
<keyword evidence="2" id="KW-0547">Nucleotide-binding</keyword>
<dbReference type="Pfam" id="PF00270">
    <property type="entry name" value="DEAD"/>
    <property type="match status" value="1"/>
</dbReference>
<dbReference type="GO" id="GO:0003676">
    <property type="term" value="F:nucleic acid binding"/>
    <property type="evidence" value="ECO:0007669"/>
    <property type="project" value="InterPro"/>
</dbReference>
<dbReference type="InterPro" id="IPR001650">
    <property type="entry name" value="Helicase_C-like"/>
</dbReference>
<evidence type="ECO:0000259" key="10">
    <source>
        <dbReference type="PROSITE" id="PS51195"/>
    </source>
</evidence>
<protein>
    <recommendedName>
        <fullName evidence="1">RNA helicase</fullName>
        <ecNumber evidence="1">3.6.4.13</ecNumber>
    </recommendedName>
</protein>
<dbReference type="PROSITE" id="PS00039">
    <property type="entry name" value="DEAD_ATP_HELICASE"/>
    <property type="match status" value="1"/>
</dbReference>
<dbReference type="PANTHER" id="PTHR47958">
    <property type="entry name" value="ATP-DEPENDENT RNA HELICASE DBP3"/>
    <property type="match status" value="1"/>
</dbReference>
<evidence type="ECO:0000256" key="4">
    <source>
        <dbReference type="ARBA" id="ARBA00022806"/>
    </source>
</evidence>
<dbReference type="PROSITE" id="PS51194">
    <property type="entry name" value="HELICASE_CTER"/>
    <property type="match status" value="1"/>
</dbReference>
<dbReference type="Gene3D" id="3.40.50.300">
    <property type="entry name" value="P-loop containing nucleotide triphosphate hydrolases"/>
    <property type="match status" value="2"/>
</dbReference>
<reference evidence="11" key="1">
    <citation type="journal article" date="2011" name="Genome Biol.">
        <title>The draft genome of the carcinogenic human liver fluke Clonorchis sinensis.</title>
        <authorList>
            <person name="Wang X."/>
            <person name="Chen W."/>
            <person name="Huang Y."/>
            <person name="Sun J."/>
            <person name="Men J."/>
            <person name="Liu H."/>
            <person name="Luo F."/>
            <person name="Guo L."/>
            <person name="Lv X."/>
            <person name="Deng C."/>
            <person name="Zhou C."/>
            <person name="Fan Y."/>
            <person name="Li X."/>
            <person name="Huang L."/>
            <person name="Hu Y."/>
            <person name="Liang C."/>
            <person name="Hu X."/>
            <person name="Xu J."/>
            <person name="Yu X."/>
        </authorList>
    </citation>
    <scope>NUCLEOTIDE SEQUENCE [LARGE SCALE GENOMIC DNA]</scope>
    <source>
        <strain evidence="11">Henan</strain>
    </source>
</reference>
<evidence type="ECO:0000313" key="12">
    <source>
        <dbReference type="Proteomes" id="UP000008909"/>
    </source>
</evidence>
<feature type="domain" description="Helicase C-terminal" evidence="9">
    <location>
        <begin position="608"/>
        <end position="752"/>
    </location>
</feature>
<dbReference type="InterPro" id="IPR027417">
    <property type="entry name" value="P-loop_NTPase"/>
</dbReference>
<feature type="short sequence motif" description="Q motif" evidence="7">
    <location>
        <begin position="374"/>
        <end position="402"/>
    </location>
</feature>
<reference key="2">
    <citation type="submission" date="2011-10" db="EMBL/GenBank/DDBJ databases">
        <title>The genome and transcriptome sequence of Clonorchis sinensis provide insights into the carcinogenic liver fluke.</title>
        <authorList>
            <person name="Wang X."/>
            <person name="Huang Y."/>
            <person name="Chen W."/>
            <person name="Liu H."/>
            <person name="Guo L."/>
            <person name="Chen Y."/>
            <person name="Luo F."/>
            <person name="Zhou W."/>
            <person name="Sun J."/>
            <person name="Mao Q."/>
            <person name="Liang P."/>
            <person name="Zhou C."/>
            <person name="Tian Y."/>
            <person name="Men J."/>
            <person name="Lv X."/>
            <person name="Huang L."/>
            <person name="Zhou J."/>
            <person name="Hu Y."/>
            <person name="Li R."/>
            <person name="Zhang F."/>
            <person name="Lei H."/>
            <person name="Li X."/>
            <person name="Hu X."/>
            <person name="Liang C."/>
            <person name="Xu J."/>
            <person name="Wu Z."/>
            <person name="Yu X."/>
        </authorList>
    </citation>
    <scope>NUCLEOTIDE SEQUENCE</scope>
    <source>
        <strain>Henan</strain>
    </source>
</reference>
<dbReference type="PROSITE" id="PS51192">
    <property type="entry name" value="HELICASE_ATP_BIND_1"/>
    <property type="match status" value="1"/>
</dbReference>
<comment type="catalytic activity">
    <reaction evidence="6">
        <text>ATP + H2O = ADP + phosphate + H(+)</text>
        <dbReference type="Rhea" id="RHEA:13065"/>
        <dbReference type="ChEBI" id="CHEBI:15377"/>
        <dbReference type="ChEBI" id="CHEBI:15378"/>
        <dbReference type="ChEBI" id="CHEBI:30616"/>
        <dbReference type="ChEBI" id="CHEBI:43474"/>
        <dbReference type="ChEBI" id="CHEBI:456216"/>
        <dbReference type="EC" id="3.6.4.13"/>
    </reaction>
</comment>
<evidence type="ECO:0000256" key="6">
    <source>
        <dbReference type="ARBA" id="ARBA00047984"/>
    </source>
</evidence>
<dbReference type="GO" id="GO:0016787">
    <property type="term" value="F:hydrolase activity"/>
    <property type="evidence" value="ECO:0007669"/>
    <property type="project" value="UniProtKB-KW"/>
</dbReference>
<dbReference type="SMART" id="SM00487">
    <property type="entry name" value="DEXDc"/>
    <property type="match status" value="1"/>
</dbReference>
<evidence type="ECO:0000256" key="7">
    <source>
        <dbReference type="PROSITE-ProRule" id="PRU00552"/>
    </source>
</evidence>
<keyword evidence="3" id="KW-0378">Hydrolase</keyword>
<dbReference type="InterPro" id="IPR014001">
    <property type="entry name" value="Helicase_ATP-bd"/>
</dbReference>
<dbReference type="FunFam" id="3.40.50.300:FF:000008">
    <property type="entry name" value="ATP-dependent RNA helicase RhlB"/>
    <property type="match status" value="1"/>
</dbReference>
<dbReference type="InterPro" id="IPR011545">
    <property type="entry name" value="DEAD/DEAH_box_helicase_dom"/>
</dbReference>
<dbReference type="Pfam" id="PF00271">
    <property type="entry name" value="Helicase_C"/>
    <property type="match status" value="1"/>
</dbReference>
<evidence type="ECO:0000256" key="5">
    <source>
        <dbReference type="ARBA" id="ARBA00022840"/>
    </source>
</evidence>
<feature type="domain" description="DEAD-box RNA helicase Q" evidence="10">
    <location>
        <begin position="374"/>
        <end position="402"/>
    </location>
</feature>
<name>G7YD59_CLOSI</name>
<evidence type="ECO:0000259" key="9">
    <source>
        <dbReference type="PROSITE" id="PS51194"/>
    </source>
</evidence>
<proteinExistence type="predicted"/>
<dbReference type="InterPro" id="IPR000629">
    <property type="entry name" value="RNA-helicase_DEAD-box_CS"/>
</dbReference>
<keyword evidence="4 11" id="KW-0347">Helicase</keyword>
<dbReference type="FunFam" id="3.40.50.300:FF:000079">
    <property type="entry name" value="probable ATP-dependent RNA helicase DDX17"/>
    <property type="match status" value="1"/>
</dbReference>
<dbReference type="SMART" id="SM00490">
    <property type="entry name" value="HELICc"/>
    <property type="match status" value="1"/>
</dbReference>
<dbReference type="AlphaFoldDB" id="G7YD59"/>
<dbReference type="Proteomes" id="UP000008909">
    <property type="component" value="Unassembled WGS sequence"/>
</dbReference>
<keyword evidence="5" id="KW-0067">ATP-binding</keyword>
<dbReference type="EC" id="3.6.4.13" evidence="1"/>
<evidence type="ECO:0000259" key="8">
    <source>
        <dbReference type="PROSITE" id="PS51192"/>
    </source>
</evidence>
<accession>G7YD59</accession>
<dbReference type="GO" id="GO:0003724">
    <property type="term" value="F:RNA helicase activity"/>
    <property type="evidence" value="ECO:0007669"/>
    <property type="project" value="UniProtKB-EC"/>
</dbReference>
<evidence type="ECO:0000256" key="2">
    <source>
        <dbReference type="ARBA" id="ARBA00022741"/>
    </source>
</evidence>